<keyword evidence="2" id="KW-1185">Reference proteome</keyword>
<sequence>RPGAQPCVFIHPRFILPTSHGGGGLYLTCLRSAEDVLCAQRWRHSIDFTNTLAFLRLSFYCKCPITAQTGRHSLKHRVSCGVEAVGDSRERGSGVGRTWVKSWLCHYYNSLGHARTSLQGHRHRTCRHLNKARKELP</sequence>
<dbReference type="Proteomes" id="UP000269945">
    <property type="component" value="Unassembled WGS sequence"/>
</dbReference>
<accession>A0A9X9LVV1</accession>
<evidence type="ECO:0000313" key="2">
    <source>
        <dbReference type="Proteomes" id="UP000269945"/>
    </source>
</evidence>
<organism evidence="1 2">
    <name type="scientific">Gulo gulo</name>
    <name type="common">Wolverine</name>
    <name type="synonym">Gluton</name>
    <dbReference type="NCBI Taxonomy" id="48420"/>
    <lineage>
        <taxon>Eukaryota</taxon>
        <taxon>Metazoa</taxon>
        <taxon>Chordata</taxon>
        <taxon>Craniata</taxon>
        <taxon>Vertebrata</taxon>
        <taxon>Euteleostomi</taxon>
        <taxon>Mammalia</taxon>
        <taxon>Eutheria</taxon>
        <taxon>Laurasiatheria</taxon>
        <taxon>Carnivora</taxon>
        <taxon>Caniformia</taxon>
        <taxon>Musteloidea</taxon>
        <taxon>Mustelidae</taxon>
        <taxon>Guloninae</taxon>
        <taxon>Gulo</taxon>
    </lineage>
</organism>
<protein>
    <submittedName>
        <fullName evidence="1">Uncharacterized protein</fullName>
    </submittedName>
</protein>
<feature type="non-terminal residue" evidence="1">
    <location>
        <position position="1"/>
    </location>
</feature>
<dbReference type="AlphaFoldDB" id="A0A9X9LVV1"/>
<evidence type="ECO:0000313" key="1">
    <source>
        <dbReference type="EMBL" id="VCW97394.1"/>
    </source>
</evidence>
<reference evidence="1 2" key="1">
    <citation type="submission" date="2018-10" db="EMBL/GenBank/DDBJ databases">
        <authorList>
            <person name="Ekblom R."/>
            <person name="Jareborg N."/>
        </authorList>
    </citation>
    <scope>NUCLEOTIDE SEQUENCE [LARGE SCALE GENOMIC DNA]</scope>
    <source>
        <tissue evidence="1">Muscle</tissue>
    </source>
</reference>
<gene>
    <name evidence="1" type="ORF">BN2614_LOCUS2</name>
</gene>
<dbReference type="EMBL" id="CYRY02021707">
    <property type="protein sequence ID" value="VCW97394.1"/>
    <property type="molecule type" value="Genomic_DNA"/>
</dbReference>
<proteinExistence type="predicted"/>
<name>A0A9X9LVV1_GULGU</name>
<comment type="caution">
    <text evidence="1">The sequence shown here is derived from an EMBL/GenBank/DDBJ whole genome shotgun (WGS) entry which is preliminary data.</text>
</comment>